<dbReference type="SUPFAM" id="SSF53955">
    <property type="entry name" value="Lysozyme-like"/>
    <property type="match status" value="1"/>
</dbReference>
<dbReference type="InterPro" id="IPR050396">
    <property type="entry name" value="Glycosyltr_51/Transpeptidase"/>
</dbReference>
<protein>
    <submittedName>
        <fullName evidence="22">Penicillin-binding protein</fullName>
    </submittedName>
</protein>
<dbReference type="GO" id="GO:0009252">
    <property type="term" value="P:peptidoglycan biosynthetic process"/>
    <property type="evidence" value="ECO:0007669"/>
    <property type="project" value="UniProtKB-KW"/>
</dbReference>
<dbReference type="Gene3D" id="1.10.3810.10">
    <property type="entry name" value="Biosynthetic peptidoglycan transglycosylase-like"/>
    <property type="match status" value="1"/>
</dbReference>
<evidence type="ECO:0000256" key="13">
    <source>
        <dbReference type="ARBA" id="ARBA00023136"/>
    </source>
</evidence>
<comment type="caution">
    <text evidence="22">The sequence shown here is derived from an EMBL/GenBank/DDBJ whole genome shotgun (WGS) entry which is preliminary data.</text>
</comment>
<keyword evidence="19" id="KW-0812">Transmembrane</keyword>
<dbReference type="GO" id="GO:0005886">
    <property type="term" value="C:plasma membrane"/>
    <property type="evidence" value="ECO:0007669"/>
    <property type="project" value="UniProtKB-SubCell"/>
</dbReference>
<keyword evidence="12" id="KW-0573">Peptidoglycan synthesis</keyword>
<dbReference type="AlphaFoldDB" id="A0A929RXC9"/>
<organism evidence="22 23">
    <name type="scientific">Alloprevotella tannerae</name>
    <dbReference type="NCBI Taxonomy" id="76122"/>
    <lineage>
        <taxon>Bacteria</taxon>
        <taxon>Pseudomonadati</taxon>
        <taxon>Bacteroidota</taxon>
        <taxon>Bacteroidia</taxon>
        <taxon>Bacteroidales</taxon>
        <taxon>Prevotellaceae</taxon>
        <taxon>Alloprevotella</taxon>
    </lineage>
</organism>
<evidence type="ECO:0000256" key="8">
    <source>
        <dbReference type="ARBA" id="ARBA00022676"/>
    </source>
</evidence>
<evidence type="ECO:0000256" key="10">
    <source>
        <dbReference type="ARBA" id="ARBA00022801"/>
    </source>
</evidence>
<dbReference type="InterPro" id="IPR023346">
    <property type="entry name" value="Lysozyme-like_dom_sf"/>
</dbReference>
<gene>
    <name evidence="22" type="ORF">HXK21_08325</name>
</gene>
<evidence type="ECO:0000256" key="7">
    <source>
        <dbReference type="ARBA" id="ARBA00022670"/>
    </source>
</evidence>
<evidence type="ECO:0000313" key="22">
    <source>
        <dbReference type="EMBL" id="MBF0971030.1"/>
    </source>
</evidence>
<evidence type="ECO:0000259" key="21">
    <source>
        <dbReference type="Pfam" id="PF00912"/>
    </source>
</evidence>
<evidence type="ECO:0000256" key="2">
    <source>
        <dbReference type="ARBA" id="ARBA00004752"/>
    </source>
</evidence>
<dbReference type="Pfam" id="PF00912">
    <property type="entry name" value="Transgly"/>
    <property type="match status" value="1"/>
</dbReference>
<proteinExistence type="inferred from homology"/>
<keyword evidence="15" id="KW-0961">Cell wall biogenesis/degradation</keyword>
<dbReference type="GO" id="GO:0008658">
    <property type="term" value="F:penicillin binding"/>
    <property type="evidence" value="ECO:0007669"/>
    <property type="project" value="InterPro"/>
</dbReference>
<dbReference type="GO" id="GO:0006508">
    <property type="term" value="P:proteolysis"/>
    <property type="evidence" value="ECO:0007669"/>
    <property type="project" value="UniProtKB-KW"/>
</dbReference>
<dbReference type="Proteomes" id="UP000704068">
    <property type="component" value="Unassembled WGS sequence"/>
</dbReference>
<feature type="domain" description="Penicillin-binding protein transpeptidase" evidence="20">
    <location>
        <begin position="453"/>
        <end position="692"/>
    </location>
</feature>
<sequence>MQTKSHSLSGKIKVFFVRLKQGVRRFWTWYKHLYLGQPWWKKTLVGILSFFSLLLIYIIAVMTNFLWLFGKSPSLSEIMHPKNPSASEIYSADGQMIGRYYNENRSPVPYDSINKVFFEALVATEDERFYEHHGIDYQGLAAAAKDALLGHPRGASTITQQLVKNMFRVRTQYGTGLLGKIPGVRILIMKSKEMIIATEIELTNSKQDILRMYANTVDFGSNSYGIKTAAKTYFNTTPSKLKTEEAAVLVGMLKATNAFNPRINPKRSLARRNTVLEKMCARKFLTRQECDSLKQLPIELKFTIEDPTDGLAPYFRQAVADYLKKQLPDLDLYTDGVKVYTTLDAKMQQYAEEAVREQMKVVQRNFDVHWRGLGEPWRDEEGKIIPRFIEDIAARSDAYKQLAARYPNNPDSVNYYLNKPHKVKLFGYDGAKEEEMSTMDSIRFMVKFMHAGFISMEPNTGYVRAWVGDIDFDAWKYDKARSMRQPGSTFKLFVYSAAMESGLIPSDSRKDEYIQMEVYDKIKKKDVIWRPHNANGRFSNANIPLRAAFARSINTIAVKVGQEVGIPRVVQTAKAMGIKSPLDDTPSLALGSSDVNLIEMVNAYGTIANEGVHVEPVLVTKVVDSDGKVLYENKTESSQAISWRSAFFMQKMLEAGMTDAGGTSQSMRHYMSAPYWNKQIEVGGKTGTSNNHSDAWFICVTPALVSGAWVGGEYRSIHFRTGALGQGSKTALPIVGLFMQKVLADPQLSPRYIKKFPLPKEAINPNDYGGDYIGSPNTDADSRQGGSDSLSNASEDLFGNEEAESKPSESTAPRAEPALENVSAEDKKGKAGRHKDKKQPVKDSEDLFN</sequence>
<dbReference type="GO" id="GO:0030288">
    <property type="term" value="C:outer membrane-bounded periplasmic space"/>
    <property type="evidence" value="ECO:0007669"/>
    <property type="project" value="TreeGrafter"/>
</dbReference>
<comment type="similarity">
    <text evidence="3">In the C-terminal section; belongs to the transpeptidase family.</text>
</comment>
<dbReference type="InterPro" id="IPR036950">
    <property type="entry name" value="PBP_transglycosylase"/>
</dbReference>
<dbReference type="InterPro" id="IPR012338">
    <property type="entry name" value="Beta-lactam/transpept-like"/>
</dbReference>
<keyword evidence="8" id="KW-0328">Glycosyltransferase</keyword>
<keyword evidence="6" id="KW-0121">Carboxypeptidase</keyword>
<dbReference type="GO" id="GO:0008360">
    <property type="term" value="P:regulation of cell shape"/>
    <property type="evidence" value="ECO:0007669"/>
    <property type="project" value="UniProtKB-KW"/>
</dbReference>
<feature type="domain" description="Glycosyl transferase family 51" evidence="21">
    <location>
        <begin position="94"/>
        <end position="279"/>
    </location>
</feature>
<name>A0A929RXC9_9BACT</name>
<keyword evidence="9" id="KW-0808">Transferase</keyword>
<feature type="compositionally biased region" description="Basic and acidic residues" evidence="18">
    <location>
        <begin position="838"/>
        <end position="849"/>
    </location>
</feature>
<keyword evidence="10" id="KW-0378">Hydrolase</keyword>
<accession>A0A929RXC9</accession>
<dbReference type="InterPro" id="IPR001264">
    <property type="entry name" value="Glyco_trans_51"/>
</dbReference>
<dbReference type="EMBL" id="JABZGR010000034">
    <property type="protein sequence ID" value="MBF0971030.1"/>
    <property type="molecule type" value="Genomic_DNA"/>
</dbReference>
<evidence type="ECO:0000256" key="19">
    <source>
        <dbReference type="SAM" id="Phobius"/>
    </source>
</evidence>
<dbReference type="Gene3D" id="3.40.710.10">
    <property type="entry name" value="DD-peptidase/beta-lactamase superfamily"/>
    <property type="match status" value="2"/>
</dbReference>
<keyword evidence="7" id="KW-0645">Protease</keyword>
<feature type="region of interest" description="Disordered" evidence="18">
    <location>
        <begin position="765"/>
        <end position="849"/>
    </location>
</feature>
<comment type="catalytic activity">
    <reaction evidence="17">
        <text>[GlcNAc-(1-&gt;4)-Mur2Ac(oyl-L-Ala-gamma-D-Glu-L-Lys-D-Ala-D-Ala)](n)-di-trans,octa-cis-undecaprenyl diphosphate + beta-D-GlcNAc-(1-&gt;4)-Mur2Ac(oyl-L-Ala-gamma-D-Glu-L-Lys-D-Ala-D-Ala)-di-trans,octa-cis-undecaprenyl diphosphate = [GlcNAc-(1-&gt;4)-Mur2Ac(oyl-L-Ala-gamma-D-Glu-L-Lys-D-Ala-D-Ala)](n+1)-di-trans,octa-cis-undecaprenyl diphosphate + di-trans,octa-cis-undecaprenyl diphosphate + H(+)</text>
        <dbReference type="Rhea" id="RHEA:23708"/>
        <dbReference type="Rhea" id="RHEA-COMP:9602"/>
        <dbReference type="Rhea" id="RHEA-COMP:9603"/>
        <dbReference type="ChEBI" id="CHEBI:15378"/>
        <dbReference type="ChEBI" id="CHEBI:58405"/>
        <dbReference type="ChEBI" id="CHEBI:60033"/>
        <dbReference type="ChEBI" id="CHEBI:78435"/>
        <dbReference type="EC" id="2.4.99.28"/>
    </reaction>
</comment>
<keyword evidence="14" id="KW-0511">Multifunctional enzyme</keyword>
<evidence type="ECO:0000256" key="16">
    <source>
        <dbReference type="ARBA" id="ARBA00034000"/>
    </source>
</evidence>
<comment type="catalytic activity">
    <reaction evidence="16">
        <text>Preferential cleavage: (Ac)2-L-Lys-D-Ala-|-D-Ala. Also transpeptidation of peptidyl-alanyl moieties that are N-acyl substituents of D-alanine.</text>
        <dbReference type="EC" id="3.4.16.4"/>
    </reaction>
</comment>
<evidence type="ECO:0000256" key="5">
    <source>
        <dbReference type="ARBA" id="ARBA00022475"/>
    </source>
</evidence>
<dbReference type="GO" id="GO:0009002">
    <property type="term" value="F:serine-type D-Ala-D-Ala carboxypeptidase activity"/>
    <property type="evidence" value="ECO:0007669"/>
    <property type="project" value="UniProtKB-EC"/>
</dbReference>
<keyword evidence="5" id="KW-1003">Cell membrane</keyword>
<dbReference type="PANTHER" id="PTHR32282">
    <property type="entry name" value="BINDING PROTEIN TRANSPEPTIDASE, PUTATIVE-RELATED"/>
    <property type="match status" value="1"/>
</dbReference>
<evidence type="ECO:0000256" key="14">
    <source>
        <dbReference type="ARBA" id="ARBA00023268"/>
    </source>
</evidence>
<keyword evidence="11" id="KW-0133">Cell shape</keyword>
<evidence type="ECO:0000256" key="9">
    <source>
        <dbReference type="ARBA" id="ARBA00022679"/>
    </source>
</evidence>
<evidence type="ECO:0000256" key="17">
    <source>
        <dbReference type="ARBA" id="ARBA00049902"/>
    </source>
</evidence>
<evidence type="ECO:0000256" key="12">
    <source>
        <dbReference type="ARBA" id="ARBA00022984"/>
    </source>
</evidence>
<evidence type="ECO:0000256" key="4">
    <source>
        <dbReference type="ARBA" id="ARBA00007739"/>
    </source>
</evidence>
<evidence type="ECO:0000256" key="3">
    <source>
        <dbReference type="ARBA" id="ARBA00007090"/>
    </source>
</evidence>
<comment type="similarity">
    <text evidence="4">In the N-terminal section; belongs to the glycosyltransferase 51 family.</text>
</comment>
<reference evidence="22" key="1">
    <citation type="submission" date="2020-04" db="EMBL/GenBank/DDBJ databases">
        <title>Deep metagenomics examines the oral microbiome during advanced dental caries in children, revealing novel taxa and co-occurrences with host molecules.</title>
        <authorList>
            <person name="Baker J.L."/>
            <person name="Morton J.T."/>
            <person name="Dinis M."/>
            <person name="Alvarez R."/>
            <person name="Tran N.C."/>
            <person name="Knight R."/>
            <person name="Edlund A."/>
        </authorList>
    </citation>
    <scope>NUCLEOTIDE SEQUENCE</scope>
    <source>
        <strain evidence="22">JCVI_34_bin.1</strain>
    </source>
</reference>
<dbReference type="RefSeq" id="WP_303764624.1">
    <property type="nucleotide sequence ID" value="NZ_JABZGR010000034.1"/>
</dbReference>
<keyword evidence="19" id="KW-1133">Transmembrane helix</keyword>
<evidence type="ECO:0000259" key="20">
    <source>
        <dbReference type="Pfam" id="PF00905"/>
    </source>
</evidence>
<evidence type="ECO:0000256" key="15">
    <source>
        <dbReference type="ARBA" id="ARBA00023316"/>
    </source>
</evidence>
<evidence type="ECO:0000313" key="23">
    <source>
        <dbReference type="Proteomes" id="UP000704068"/>
    </source>
</evidence>
<evidence type="ECO:0000256" key="6">
    <source>
        <dbReference type="ARBA" id="ARBA00022645"/>
    </source>
</evidence>
<evidence type="ECO:0000256" key="18">
    <source>
        <dbReference type="SAM" id="MobiDB-lite"/>
    </source>
</evidence>
<dbReference type="GO" id="GO:0008955">
    <property type="term" value="F:peptidoglycan glycosyltransferase activity"/>
    <property type="evidence" value="ECO:0007669"/>
    <property type="project" value="UniProtKB-EC"/>
</dbReference>
<evidence type="ECO:0000256" key="11">
    <source>
        <dbReference type="ARBA" id="ARBA00022960"/>
    </source>
</evidence>
<dbReference type="GO" id="GO:0071555">
    <property type="term" value="P:cell wall organization"/>
    <property type="evidence" value="ECO:0007669"/>
    <property type="project" value="UniProtKB-KW"/>
</dbReference>
<dbReference type="SUPFAM" id="SSF56601">
    <property type="entry name" value="beta-lactamase/transpeptidase-like"/>
    <property type="match status" value="1"/>
</dbReference>
<dbReference type="Pfam" id="PF00905">
    <property type="entry name" value="Transpeptidase"/>
    <property type="match status" value="1"/>
</dbReference>
<feature type="compositionally biased region" description="Polar residues" evidence="18">
    <location>
        <begin position="775"/>
        <end position="794"/>
    </location>
</feature>
<keyword evidence="13 19" id="KW-0472">Membrane</keyword>
<comment type="pathway">
    <text evidence="2">Cell wall biogenesis; peptidoglycan biosynthesis.</text>
</comment>
<dbReference type="PANTHER" id="PTHR32282:SF11">
    <property type="entry name" value="PENICILLIN-BINDING PROTEIN 1B"/>
    <property type="match status" value="1"/>
</dbReference>
<feature type="transmembrane region" description="Helical" evidence="19">
    <location>
        <begin position="44"/>
        <end position="69"/>
    </location>
</feature>
<evidence type="ECO:0000256" key="1">
    <source>
        <dbReference type="ARBA" id="ARBA00004236"/>
    </source>
</evidence>
<comment type="subcellular location">
    <subcellularLocation>
        <location evidence="1">Cell membrane</location>
    </subcellularLocation>
</comment>
<dbReference type="InterPro" id="IPR001460">
    <property type="entry name" value="PCN-bd_Tpept"/>
</dbReference>